<dbReference type="PANTHER" id="PTHR34383">
    <property type="entry name" value="POLYPHOSPHATE:AMP PHOSPHOTRANSFERASE-RELATED"/>
    <property type="match status" value="1"/>
</dbReference>
<dbReference type="PANTHER" id="PTHR34383:SF1">
    <property type="entry name" value="ADP-POLYPHOSPHATE PHOSPHOTRANSFERASE"/>
    <property type="match status" value="1"/>
</dbReference>
<accession>A0A562S0V8</accession>
<comment type="subunit">
    <text evidence="6">Homotetramer.</text>
</comment>
<dbReference type="AlphaFoldDB" id="A0A562S0V8"/>
<evidence type="ECO:0000313" key="8">
    <source>
        <dbReference type="EMBL" id="TWI74594.1"/>
    </source>
</evidence>
<dbReference type="Proteomes" id="UP000316291">
    <property type="component" value="Unassembled WGS sequence"/>
</dbReference>
<dbReference type="EMBL" id="VLLA01000002">
    <property type="protein sequence ID" value="TWI74594.1"/>
    <property type="molecule type" value="Genomic_DNA"/>
</dbReference>
<organism evidence="8 9">
    <name type="scientific">Bradyrhizobium huanghuaihaiense</name>
    <dbReference type="NCBI Taxonomy" id="990078"/>
    <lineage>
        <taxon>Bacteria</taxon>
        <taxon>Pseudomonadati</taxon>
        <taxon>Pseudomonadota</taxon>
        <taxon>Alphaproteobacteria</taxon>
        <taxon>Hyphomicrobiales</taxon>
        <taxon>Nitrobacteraceae</taxon>
        <taxon>Bradyrhizobium</taxon>
    </lineage>
</organism>
<keyword evidence="4" id="KW-0066">ATP synthesis</keyword>
<dbReference type="InterPro" id="IPR016898">
    <property type="entry name" value="Polyphosphate_phosphotransfera"/>
</dbReference>
<sequence length="306" mass="36128">MTASDRTAQTAKRERIIQEMADDLDEELEMELDDARLDELLDETDTLNPTVDRKLYFRELLRLQGELVKLQDWVQTEKKKVVVLFEGRDSAGKGGVIKRITQRLNPRVCRVAALPAPSERERSQWYFQRYVAHLPAGGEIVLFDRSWYNRAGVERVMGFCTEEQYQEFFKTVPEFERMLIRSGIILVKYWFSITDDEQQFRFTMRIKDPLKQWKLSPMDVEARSRWEAYTKAKETMLEYTHLPDSPWWIVDAVDKKRARLNCISHLLTQIPYQEVAHVPVVLPARVRNPDYHRGPVPLEMYVPAKY</sequence>
<dbReference type="NCBIfam" id="TIGR03707">
    <property type="entry name" value="PPK2_P_aer"/>
    <property type="match status" value="1"/>
</dbReference>
<dbReference type="PIRSF" id="PIRSF028756">
    <property type="entry name" value="PPK2_prd"/>
    <property type="match status" value="1"/>
</dbReference>
<comment type="similarity">
    <text evidence="1 6">Belongs to the polyphosphate kinase 2 (PPK2) family. Class I subfamily.</text>
</comment>
<evidence type="ECO:0000256" key="1">
    <source>
        <dbReference type="ARBA" id="ARBA00009924"/>
    </source>
</evidence>
<dbReference type="SUPFAM" id="SSF52540">
    <property type="entry name" value="P-loop containing nucleoside triphosphate hydrolases"/>
    <property type="match status" value="1"/>
</dbReference>
<dbReference type="OrthoDB" id="9775224at2"/>
<keyword evidence="2 6" id="KW-0808">Transferase</keyword>
<evidence type="ECO:0000256" key="3">
    <source>
        <dbReference type="ARBA" id="ARBA00022777"/>
    </source>
</evidence>
<keyword evidence="9" id="KW-1185">Reference proteome</keyword>
<evidence type="ECO:0000256" key="6">
    <source>
        <dbReference type="RuleBase" id="RU369062"/>
    </source>
</evidence>
<dbReference type="Pfam" id="PF03976">
    <property type="entry name" value="PPK2"/>
    <property type="match status" value="1"/>
</dbReference>
<proteinExistence type="inferred from homology"/>
<evidence type="ECO:0000256" key="2">
    <source>
        <dbReference type="ARBA" id="ARBA00022679"/>
    </source>
</evidence>
<comment type="catalytic activity">
    <reaction evidence="5">
        <text>[phosphate](n) + ATP = [phosphate](n+1) + ADP</text>
        <dbReference type="Rhea" id="RHEA:19573"/>
        <dbReference type="Rhea" id="RHEA-COMP:9859"/>
        <dbReference type="Rhea" id="RHEA-COMP:14280"/>
        <dbReference type="ChEBI" id="CHEBI:16838"/>
        <dbReference type="ChEBI" id="CHEBI:30616"/>
        <dbReference type="ChEBI" id="CHEBI:456216"/>
    </reaction>
    <physiologicalReaction direction="right-to-left" evidence="5">
        <dbReference type="Rhea" id="RHEA:19575"/>
    </physiologicalReaction>
</comment>
<evidence type="ECO:0000256" key="5">
    <source>
        <dbReference type="ARBA" id="ARBA00024500"/>
    </source>
</evidence>
<protein>
    <recommendedName>
        <fullName evidence="6">ADP/GDP-polyphosphate phosphotransferase</fullName>
        <ecNumber evidence="6">2.7.4.-</ecNumber>
    </recommendedName>
    <alternativeName>
        <fullName evidence="6">Polyphosphate kinase PPK2</fullName>
    </alternativeName>
</protein>
<dbReference type="InterPro" id="IPR022486">
    <property type="entry name" value="PPK2_PA0141"/>
</dbReference>
<dbReference type="EC" id="2.7.4.-" evidence="6"/>
<comment type="caution">
    <text evidence="8">The sequence shown here is derived from an EMBL/GenBank/DDBJ whole genome shotgun (WGS) entry which is preliminary data.</text>
</comment>
<dbReference type="InterPro" id="IPR022488">
    <property type="entry name" value="PPK2-related"/>
</dbReference>
<dbReference type="RefSeq" id="WP_018648200.1">
    <property type="nucleotide sequence ID" value="NZ_VLLA01000002.1"/>
</dbReference>
<dbReference type="Gene3D" id="3.40.50.300">
    <property type="entry name" value="P-loop containing nucleotide triphosphate hydrolases"/>
    <property type="match status" value="1"/>
</dbReference>
<evidence type="ECO:0000256" key="4">
    <source>
        <dbReference type="ARBA" id="ARBA00023310"/>
    </source>
</evidence>
<evidence type="ECO:0000313" key="9">
    <source>
        <dbReference type="Proteomes" id="UP000316291"/>
    </source>
</evidence>
<keyword evidence="3 6" id="KW-0418">Kinase</keyword>
<name>A0A562S0V8_9BRAD</name>
<gene>
    <name evidence="8" type="ORF">IQ16_00885</name>
</gene>
<evidence type="ECO:0000259" key="7">
    <source>
        <dbReference type="Pfam" id="PF03976"/>
    </source>
</evidence>
<comment type="function">
    <text evidence="6">Uses inorganic polyphosphate (polyP) as a donor to convert GDP to GTP or ADP to ATP.</text>
</comment>
<dbReference type="GO" id="GO:0008976">
    <property type="term" value="F:polyphosphate kinase activity"/>
    <property type="evidence" value="ECO:0007669"/>
    <property type="project" value="UniProtKB-UniRule"/>
</dbReference>
<dbReference type="InterPro" id="IPR027417">
    <property type="entry name" value="P-loop_NTPase"/>
</dbReference>
<dbReference type="GO" id="GO:0006754">
    <property type="term" value="P:ATP biosynthetic process"/>
    <property type="evidence" value="ECO:0007669"/>
    <property type="project" value="UniProtKB-KW"/>
</dbReference>
<feature type="domain" description="Polyphosphate kinase-2-related" evidence="7">
    <location>
        <begin position="52"/>
        <end position="276"/>
    </location>
</feature>
<reference evidence="8 9" key="1">
    <citation type="journal article" date="2015" name="Stand. Genomic Sci.">
        <title>Genomic Encyclopedia of Bacterial and Archaeal Type Strains, Phase III: the genomes of soil and plant-associated and newly described type strains.</title>
        <authorList>
            <person name="Whitman W.B."/>
            <person name="Woyke T."/>
            <person name="Klenk H.P."/>
            <person name="Zhou Y."/>
            <person name="Lilburn T.G."/>
            <person name="Beck B.J."/>
            <person name="De Vos P."/>
            <person name="Vandamme P."/>
            <person name="Eisen J.A."/>
            <person name="Garrity G."/>
            <person name="Hugenholtz P."/>
            <person name="Kyrpides N.C."/>
        </authorList>
    </citation>
    <scope>NUCLEOTIDE SEQUENCE [LARGE SCALE GENOMIC DNA]</scope>
    <source>
        <strain evidence="8 9">CGMCC 1.10948</strain>
    </source>
</reference>